<feature type="region of interest" description="Disordered" evidence="1">
    <location>
        <begin position="173"/>
        <end position="249"/>
    </location>
</feature>
<gene>
    <name evidence="2" type="ORF">SAMN04488508_102389</name>
</gene>
<dbReference type="InterPro" id="IPR018247">
    <property type="entry name" value="EF_Hand_1_Ca_BS"/>
</dbReference>
<feature type="region of interest" description="Disordered" evidence="1">
    <location>
        <begin position="366"/>
        <end position="391"/>
    </location>
</feature>
<evidence type="ECO:0000313" key="3">
    <source>
        <dbReference type="Proteomes" id="UP000184432"/>
    </source>
</evidence>
<protein>
    <submittedName>
        <fullName evidence="2">Uncharacterized protein</fullName>
    </submittedName>
</protein>
<dbReference type="Gene3D" id="3.10.50.40">
    <property type="match status" value="1"/>
</dbReference>
<feature type="compositionally biased region" description="Acidic residues" evidence="1">
    <location>
        <begin position="207"/>
        <end position="218"/>
    </location>
</feature>
<dbReference type="Proteomes" id="UP000184432">
    <property type="component" value="Unassembled WGS sequence"/>
</dbReference>
<dbReference type="STRING" id="570521.SAMN04488508_102389"/>
<feature type="compositionally biased region" description="Acidic residues" evidence="1">
    <location>
        <begin position="230"/>
        <end position="242"/>
    </location>
</feature>
<accession>A0A1M6D284</accession>
<dbReference type="EMBL" id="FQYP01000002">
    <property type="protein sequence ID" value="SHI67108.1"/>
    <property type="molecule type" value="Genomic_DNA"/>
</dbReference>
<feature type="compositionally biased region" description="Basic and acidic residues" evidence="1">
    <location>
        <begin position="418"/>
        <end position="428"/>
    </location>
</feature>
<name>A0A1M6D284_9FLAO</name>
<keyword evidence="3" id="KW-1185">Reference proteome</keyword>
<feature type="compositionally biased region" description="Acidic residues" evidence="1">
    <location>
        <begin position="173"/>
        <end position="196"/>
    </location>
</feature>
<dbReference type="PROSITE" id="PS00018">
    <property type="entry name" value="EF_HAND_1"/>
    <property type="match status" value="1"/>
</dbReference>
<evidence type="ECO:0000313" key="2">
    <source>
        <dbReference type="EMBL" id="SHI67108.1"/>
    </source>
</evidence>
<feature type="compositionally biased region" description="Basic and acidic residues" evidence="1">
    <location>
        <begin position="197"/>
        <end position="206"/>
    </location>
</feature>
<feature type="region of interest" description="Disordered" evidence="1">
    <location>
        <begin position="407"/>
        <end position="428"/>
    </location>
</feature>
<dbReference type="AlphaFoldDB" id="A0A1M6D284"/>
<dbReference type="GO" id="GO:0003755">
    <property type="term" value="F:peptidyl-prolyl cis-trans isomerase activity"/>
    <property type="evidence" value="ECO:0007669"/>
    <property type="project" value="InterPro"/>
</dbReference>
<proteinExistence type="predicted"/>
<sequence length="428" mass="47257">MRFILKNCKTKVQENRILRLQKSNSMNINKYVFATIFALVALFACNNDDDDPGLETIPVRDRAEQQANEDPIIRRYLETHFFRLIDNPFNPDYQIVELDTIAGANSGEQAIIDSEFLETRTITREDPVTEENIDYTLYILNLRNGAPTERQPQFADSALVTFRGEQFYENLDMDGDGIPDAADVDADGDNVADELDGATRTDRDNDGIADDSDADDDGTPGTDPGKVDSDGDGIIDENDPVDNNDPNRRVFDNAVTPVWFDLVGVIDGFREATTGFSGASGSMINGDGTVDFTDDFGNFTVFIPSGLAYFENPPLGTGIGAYKALIFNIQLYAINESDHDRDGIPSYLEDLDNDRLVLDADDNTDGDNAANYLDTDDDGDGTQTRDEITVNDANGDGFISLDEITFYDDDGDGVQNHLDPDDRDSKND</sequence>
<reference evidence="3" key="1">
    <citation type="submission" date="2016-11" db="EMBL/GenBank/DDBJ databases">
        <authorList>
            <person name="Varghese N."/>
            <person name="Submissions S."/>
        </authorList>
    </citation>
    <scope>NUCLEOTIDE SEQUENCE [LARGE SCALE GENOMIC DNA]</scope>
    <source>
        <strain evidence="3">DSM 22623</strain>
    </source>
</reference>
<evidence type="ECO:0000256" key="1">
    <source>
        <dbReference type="SAM" id="MobiDB-lite"/>
    </source>
</evidence>
<dbReference type="InterPro" id="IPR046357">
    <property type="entry name" value="PPIase_dom_sf"/>
</dbReference>
<organism evidence="2 3">
    <name type="scientific">Aquimarina spongiae</name>
    <dbReference type="NCBI Taxonomy" id="570521"/>
    <lineage>
        <taxon>Bacteria</taxon>
        <taxon>Pseudomonadati</taxon>
        <taxon>Bacteroidota</taxon>
        <taxon>Flavobacteriia</taxon>
        <taxon>Flavobacteriales</taxon>
        <taxon>Flavobacteriaceae</taxon>
        <taxon>Aquimarina</taxon>
    </lineage>
</organism>